<feature type="compositionally biased region" description="Polar residues" evidence="1">
    <location>
        <begin position="1"/>
        <end position="13"/>
    </location>
</feature>
<feature type="compositionally biased region" description="Polar residues" evidence="1">
    <location>
        <begin position="23"/>
        <end position="32"/>
    </location>
</feature>
<evidence type="ECO:0000259" key="3">
    <source>
        <dbReference type="Pfam" id="PF13240"/>
    </source>
</evidence>
<keyword evidence="2" id="KW-1133">Transmembrane helix</keyword>
<protein>
    <submittedName>
        <fullName evidence="4">Zinc-ribbon domain-containing protein</fullName>
    </submittedName>
</protein>
<name>A0ABD6D5A9_9EURY</name>
<sequence length="138" mass="14700">MPECTNCGTQVGESANFCPNCGKPQNPTAQNRLDQKIEKRASQQASQQAGSSQSTSQRSQRDELIERAGYAFGFIFVVSAVSVLPSPGGVFTLLGGLLLFPPVRQLSARVFGSPLKAEFNAAVAVVLMLLGTAIHYIL</sequence>
<evidence type="ECO:0000256" key="2">
    <source>
        <dbReference type="SAM" id="Phobius"/>
    </source>
</evidence>
<gene>
    <name evidence="4" type="ORF">ACFSBW_03365</name>
</gene>
<feature type="compositionally biased region" description="Low complexity" evidence="1">
    <location>
        <begin position="42"/>
        <end position="58"/>
    </location>
</feature>
<evidence type="ECO:0000313" key="4">
    <source>
        <dbReference type="EMBL" id="MFD1640915.1"/>
    </source>
</evidence>
<feature type="transmembrane region" description="Helical" evidence="2">
    <location>
        <begin position="68"/>
        <end position="99"/>
    </location>
</feature>
<feature type="domain" description="Zinc-ribbon" evidence="3">
    <location>
        <begin position="4"/>
        <end position="24"/>
    </location>
</feature>
<proteinExistence type="predicted"/>
<feature type="region of interest" description="Disordered" evidence="1">
    <location>
        <begin position="1"/>
        <end position="61"/>
    </location>
</feature>
<organism evidence="4 5">
    <name type="scientific">Halohasta litorea</name>
    <dbReference type="NCBI Taxonomy" id="869891"/>
    <lineage>
        <taxon>Archaea</taxon>
        <taxon>Methanobacteriati</taxon>
        <taxon>Methanobacteriota</taxon>
        <taxon>Stenosarchaea group</taxon>
        <taxon>Halobacteria</taxon>
        <taxon>Halobacteriales</taxon>
        <taxon>Haloferacaceae</taxon>
        <taxon>Halohasta</taxon>
    </lineage>
</organism>
<dbReference type="RefSeq" id="WP_256394606.1">
    <property type="nucleotide sequence ID" value="NZ_JANHDJ010000001.1"/>
</dbReference>
<feature type="transmembrane region" description="Helical" evidence="2">
    <location>
        <begin position="119"/>
        <end position="137"/>
    </location>
</feature>
<dbReference type="Pfam" id="PF13240">
    <property type="entry name" value="Zn_Ribbon_1"/>
    <property type="match status" value="1"/>
</dbReference>
<keyword evidence="2" id="KW-0472">Membrane</keyword>
<reference evidence="4 5" key="1">
    <citation type="journal article" date="2019" name="Int. J. Syst. Evol. Microbiol.">
        <title>The Global Catalogue of Microorganisms (GCM) 10K type strain sequencing project: providing services to taxonomists for standard genome sequencing and annotation.</title>
        <authorList>
            <consortium name="The Broad Institute Genomics Platform"/>
            <consortium name="The Broad Institute Genome Sequencing Center for Infectious Disease"/>
            <person name="Wu L."/>
            <person name="Ma J."/>
        </authorList>
    </citation>
    <scope>NUCLEOTIDE SEQUENCE [LARGE SCALE GENOMIC DNA]</scope>
    <source>
        <strain evidence="4 5">CGMCC 1.10593</strain>
    </source>
</reference>
<keyword evidence="5" id="KW-1185">Reference proteome</keyword>
<keyword evidence="2" id="KW-0812">Transmembrane</keyword>
<dbReference type="AlphaFoldDB" id="A0ABD6D5A9"/>
<evidence type="ECO:0000313" key="5">
    <source>
        <dbReference type="Proteomes" id="UP001597052"/>
    </source>
</evidence>
<comment type="caution">
    <text evidence="4">The sequence shown here is derived from an EMBL/GenBank/DDBJ whole genome shotgun (WGS) entry which is preliminary data.</text>
</comment>
<accession>A0ABD6D5A9</accession>
<dbReference type="InterPro" id="IPR026870">
    <property type="entry name" value="Zinc_ribbon_dom"/>
</dbReference>
<dbReference type="Proteomes" id="UP001597052">
    <property type="component" value="Unassembled WGS sequence"/>
</dbReference>
<evidence type="ECO:0000256" key="1">
    <source>
        <dbReference type="SAM" id="MobiDB-lite"/>
    </source>
</evidence>
<dbReference type="EMBL" id="JBHUDM010000001">
    <property type="protein sequence ID" value="MFD1640915.1"/>
    <property type="molecule type" value="Genomic_DNA"/>
</dbReference>